<dbReference type="PANTHER" id="PTHR46558">
    <property type="entry name" value="TRACRIPTIONAL REGULATORY PROTEIN-RELATED-RELATED"/>
    <property type="match status" value="1"/>
</dbReference>
<dbReference type="RefSeq" id="WP_341465754.1">
    <property type="nucleotide sequence ID" value="NZ_FOKI01000013.1"/>
</dbReference>
<accession>A0A1I0YHV1</accession>
<sequence length="179" mass="20941">MNDLQIGEIINKLRKNKGLTQEQLANFIGVSTAAVSKWESKCSYPDITLLPKLATFFNVTIDELLNFKIKLSEEDIKKIYEECETLFNNKNSFVLAFEKSKEYILKYPNSYKLKSKISYLYCAYSWKLNDEEKVTDMIRESIELLEDIVTNSNDIELVETSLFFVFKCRRGGEGYRMFK</sequence>
<gene>
    <name evidence="3" type="ORF">SAMN04488528_101357</name>
</gene>
<dbReference type="SMART" id="SM00530">
    <property type="entry name" value="HTH_XRE"/>
    <property type="match status" value="1"/>
</dbReference>
<dbReference type="AlphaFoldDB" id="A0A1I0YHV1"/>
<dbReference type="CDD" id="cd00093">
    <property type="entry name" value="HTH_XRE"/>
    <property type="match status" value="1"/>
</dbReference>
<dbReference type="SUPFAM" id="SSF47413">
    <property type="entry name" value="lambda repressor-like DNA-binding domains"/>
    <property type="match status" value="1"/>
</dbReference>
<reference evidence="3 4" key="1">
    <citation type="submission" date="2016-10" db="EMBL/GenBank/DDBJ databases">
        <authorList>
            <person name="de Groot N.N."/>
        </authorList>
    </citation>
    <scope>NUCLEOTIDE SEQUENCE [LARGE SCALE GENOMIC DNA]</scope>
    <source>
        <strain evidence="3 4">DSM 12271</strain>
    </source>
</reference>
<evidence type="ECO:0000256" key="1">
    <source>
        <dbReference type="ARBA" id="ARBA00023125"/>
    </source>
</evidence>
<proteinExistence type="predicted"/>
<dbReference type="InterPro" id="IPR010982">
    <property type="entry name" value="Lambda_DNA-bd_dom_sf"/>
</dbReference>
<dbReference type="PROSITE" id="PS50943">
    <property type="entry name" value="HTH_CROC1"/>
    <property type="match status" value="1"/>
</dbReference>
<name>A0A1I0YHV1_9CLOT</name>
<feature type="domain" description="HTH cro/C1-type" evidence="2">
    <location>
        <begin position="10"/>
        <end position="64"/>
    </location>
</feature>
<dbReference type="PANTHER" id="PTHR46558:SF11">
    <property type="entry name" value="HTH-TYPE TRANSCRIPTIONAL REGULATOR XRE"/>
    <property type="match status" value="1"/>
</dbReference>
<dbReference type="Proteomes" id="UP000198619">
    <property type="component" value="Unassembled WGS sequence"/>
</dbReference>
<dbReference type="Gene3D" id="1.10.260.40">
    <property type="entry name" value="lambda repressor-like DNA-binding domains"/>
    <property type="match status" value="1"/>
</dbReference>
<evidence type="ECO:0000259" key="2">
    <source>
        <dbReference type="PROSITE" id="PS50943"/>
    </source>
</evidence>
<keyword evidence="4" id="KW-1185">Reference proteome</keyword>
<organism evidence="3 4">
    <name type="scientific">Clostridium frigidicarnis</name>
    <dbReference type="NCBI Taxonomy" id="84698"/>
    <lineage>
        <taxon>Bacteria</taxon>
        <taxon>Bacillati</taxon>
        <taxon>Bacillota</taxon>
        <taxon>Clostridia</taxon>
        <taxon>Eubacteriales</taxon>
        <taxon>Clostridiaceae</taxon>
        <taxon>Clostridium</taxon>
    </lineage>
</organism>
<dbReference type="STRING" id="84698.SAMN04488528_101357"/>
<protein>
    <submittedName>
        <fullName evidence="3">Transcriptional regulator, contains XRE-family HTH domain</fullName>
    </submittedName>
</protein>
<evidence type="ECO:0000313" key="3">
    <source>
        <dbReference type="EMBL" id="SFB12949.1"/>
    </source>
</evidence>
<keyword evidence="1" id="KW-0238">DNA-binding</keyword>
<dbReference type="GO" id="GO:0003677">
    <property type="term" value="F:DNA binding"/>
    <property type="evidence" value="ECO:0007669"/>
    <property type="project" value="UniProtKB-KW"/>
</dbReference>
<dbReference type="InterPro" id="IPR001387">
    <property type="entry name" value="Cro/C1-type_HTH"/>
</dbReference>
<dbReference type="Pfam" id="PF01381">
    <property type="entry name" value="HTH_3"/>
    <property type="match status" value="1"/>
</dbReference>
<dbReference type="EMBL" id="FOKI01000013">
    <property type="protein sequence ID" value="SFB12949.1"/>
    <property type="molecule type" value="Genomic_DNA"/>
</dbReference>
<evidence type="ECO:0000313" key="4">
    <source>
        <dbReference type="Proteomes" id="UP000198619"/>
    </source>
</evidence>